<evidence type="ECO:0000313" key="6">
    <source>
        <dbReference type="EMBL" id="EEF47209.1"/>
    </source>
</evidence>
<accession>B9RN86</accession>
<feature type="signal peptide" evidence="5">
    <location>
        <begin position="1"/>
        <end position="25"/>
    </location>
</feature>
<dbReference type="InterPro" id="IPR036514">
    <property type="entry name" value="SGNH_hydro_sf"/>
</dbReference>
<dbReference type="InParanoid" id="B9RN86"/>
<keyword evidence="7" id="KW-1185">Reference proteome</keyword>
<dbReference type="eggNOG" id="ENOG502QTD0">
    <property type="taxonomic scope" value="Eukaryota"/>
</dbReference>
<protein>
    <submittedName>
        <fullName evidence="6">Zinc finger protein, putative</fullName>
    </submittedName>
</protein>
<evidence type="ECO:0000313" key="7">
    <source>
        <dbReference type="Proteomes" id="UP000008311"/>
    </source>
</evidence>
<dbReference type="Proteomes" id="UP000008311">
    <property type="component" value="Unassembled WGS sequence"/>
</dbReference>
<evidence type="ECO:0000256" key="3">
    <source>
        <dbReference type="ARBA" id="ARBA00022801"/>
    </source>
</evidence>
<dbReference type="InterPro" id="IPR035669">
    <property type="entry name" value="SGNH_plant_lipase-like"/>
</dbReference>
<keyword evidence="3" id="KW-0378">Hydrolase</keyword>
<dbReference type="EMBL" id="EQ973790">
    <property type="protein sequence ID" value="EEF47209.1"/>
    <property type="molecule type" value="Genomic_DNA"/>
</dbReference>
<comment type="similarity">
    <text evidence="1">Belongs to the 'GDSL' lipolytic enzyme family.</text>
</comment>
<dbReference type="Gene3D" id="3.40.50.1110">
    <property type="entry name" value="SGNH hydrolase"/>
    <property type="match status" value="1"/>
</dbReference>
<sequence length="362" mass="40429">MSMRAAEIPLLLFIIFCFLPLFVQSQCRRAPVVFAFGDSNTDTGAYFSGLGMLFGTPNGRTYFNRPSGRLSDGRLAIDFLCESLNSSYLTPYLEPLGPDFRNGVNFAFAGAATSPRFKPFSLDVQVLQFTHFRARSPELILKGHNELVNEEDFKDALYLIDIGQNDLAGSFEHLSYEEVIAKIPSIIVEIDYAIQGIYQQGGRNFWVHNTGPLGCLPRILSITEKKASDFDEHGCLWPLNDASKEFNKQLHALCEELRSELEDSTLVYVDMYSIKYDLFANAATYGFENPLMACCGHGGAPYNYNKNITCGVSGHNVCDEGSKYINWDGVHYTEAANAIVASNILSTNYSTPQIKFNFFCNK</sequence>
<dbReference type="InterPro" id="IPR001087">
    <property type="entry name" value="GDSL"/>
</dbReference>
<evidence type="ECO:0000256" key="5">
    <source>
        <dbReference type="SAM" id="SignalP"/>
    </source>
</evidence>
<feature type="chain" id="PRO_5002890891" evidence="5">
    <location>
        <begin position="26"/>
        <end position="362"/>
    </location>
</feature>
<keyword evidence="2 5" id="KW-0732">Signal</keyword>
<dbReference type="KEGG" id="rcu:8265174"/>
<dbReference type="Pfam" id="PF00657">
    <property type="entry name" value="Lipase_GDSL"/>
    <property type="match status" value="1"/>
</dbReference>
<proteinExistence type="inferred from homology"/>
<evidence type="ECO:0000256" key="4">
    <source>
        <dbReference type="ARBA" id="ARBA00023180"/>
    </source>
</evidence>
<dbReference type="GO" id="GO:0016788">
    <property type="term" value="F:hydrolase activity, acting on ester bonds"/>
    <property type="evidence" value="ECO:0007669"/>
    <property type="project" value="InterPro"/>
</dbReference>
<dbReference type="OrthoDB" id="655468at2759"/>
<evidence type="ECO:0000256" key="2">
    <source>
        <dbReference type="ARBA" id="ARBA00022729"/>
    </source>
</evidence>
<dbReference type="PANTHER" id="PTHR22835:SF158">
    <property type="entry name" value="GDSL ESTERASE_LIPASE LIP-4-LIKE ISOFORM X1"/>
    <property type="match status" value="1"/>
</dbReference>
<keyword evidence="4" id="KW-0325">Glycoprotein</keyword>
<dbReference type="SUPFAM" id="SSF52266">
    <property type="entry name" value="SGNH hydrolase"/>
    <property type="match status" value="1"/>
</dbReference>
<organism evidence="6 7">
    <name type="scientific">Ricinus communis</name>
    <name type="common">Castor bean</name>
    <dbReference type="NCBI Taxonomy" id="3988"/>
    <lineage>
        <taxon>Eukaryota</taxon>
        <taxon>Viridiplantae</taxon>
        <taxon>Streptophyta</taxon>
        <taxon>Embryophyta</taxon>
        <taxon>Tracheophyta</taxon>
        <taxon>Spermatophyta</taxon>
        <taxon>Magnoliopsida</taxon>
        <taxon>eudicotyledons</taxon>
        <taxon>Gunneridae</taxon>
        <taxon>Pentapetalae</taxon>
        <taxon>rosids</taxon>
        <taxon>fabids</taxon>
        <taxon>Malpighiales</taxon>
        <taxon>Euphorbiaceae</taxon>
        <taxon>Acalyphoideae</taxon>
        <taxon>Acalypheae</taxon>
        <taxon>Ricinus</taxon>
    </lineage>
</organism>
<reference evidence="7" key="1">
    <citation type="journal article" date="2010" name="Nat. Biotechnol.">
        <title>Draft genome sequence of the oilseed species Ricinus communis.</title>
        <authorList>
            <person name="Chan A.P."/>
            <person name="Crabtree J."/>
            <person name="Zhao Q."/>
            <person name="Lorenzi H."/>
            <person name="Orvis J."/>
            <person name="Puiu D."/>
            <person name="Melake-Berhan A."/>
            <person name="Jones K.M."/>
            <person name="Redman J."/>
            <person name="Chen G."/>
            <person name="Cahoon E.B."/>
            <person name="Gedil M."/>
            <person name="Stanke M."/>
            <person name="Haas B.J."/>
            <person name="Wortman J.R."/>
            <person name="Fraser-Liggett C.M."/>
            <person name="Ravel J."/>
            <person name="Rabinowicz P.D."/>
        </authorList>
    </citation>
    <scope>NUCLEOTIDE SEQUENCE [LARGE SCALE GENOMIC DNA]</scope>
    <source>
        <strain evidence="7">cv. Hale</strain>
    </source>
</reference>
<dbReference type="PANTHER" id="PTHR22835">
    <property type="entry name" value="ZINC FINGER FYVE DOMAIN CONTAINING PROTEIN"/>
    <property type="match status" value="1"/>
</dbReference>
<dbReference type="AlphaFoldDB" id="B9RN86"/>
<evidence type="ECO:0000256" key="1">
    <source>
        <dbReference type="ARBA" id="ARBA00008668"/>
    </source>
</evidence>
<dbReference type="CDD" id="cd01837">
    <property type="entry name" value="SGNH_plant_lipase_like"/>
    <property type="match status" value="1"/>
</dbReference>
<name>B9RN86_RICCO</name>
<gene>
    <name evidence="6" type="ORF">RCOM_1345480</name>
</gene>